<feature type="transmembrane region" description="Helical" evidence="1">
    <location>
        <begin position="32"/>
        <end position="51"/>
    </location>
</feature>
<keyword evidence="1" id="KW-0472">Membrane</keyword>
<evidence type="ECO:0000313" key="2">
    <source>
        <dbReference type="EMBL" id="BAN03589.1"/>
    </source>
</evidence>
<name>A0A6C7EEJ0_ILUCY</name>
<evidence type="ECO:0000313" key="3">
    <source>
        <dbReference type="Proteomes" id="UP000011863"/>
    </source>
</evidence>
<accession>A0A6C7EEJ0</accession>
<keyword evidence="1" id="KW-1133">Transmembrane helix</keyword>
<keyword evidence="3" id="KW-1185">Reference proteome</keyword>
<dbReference type="RefSeq" id="WP_015442836.1">
    <property type="nucleotide sequence ID" value="NC_020520.1"/>
</dbReference>
<protein>
    <recommendedName>
        <fullName evidence="4">DUF2273 domain-containing protein</fullName>
    </recommendedName>
</protein>
<reference evidence="2 3" key="1">
    <citation type="journal article" date="2013" name="Int. J. Syst. Evol. Microbiol.">
        <title>Ilumatobacter nonamiense sp. nov. and Ilumatobacter coccineum sp. nov., isolated from seashore sand.</title>
        <authorList>
            <person name="Matsumoto A."/>
            <person name="Kasai H."/>
            <person name="Matsuo Y."/>
            <person name="Shizuri Y."/>
            <person name="Ichikawa N."/>
            <person name="Fujita N."/>
            <person name="Omura S."/>
            <person name="Takahashi Y."/>
        </authorList>
    </citation>
    <scope>NUCLEOTIDE SEQUENCE [LARGE SCALE GENOMIC DNA]</scope>
    <source>
        <strain evidence="3">NBRC 103263 / KCTC 29153 / YM16-304</strain>
    </source>
</reference>
<dbReference type="AlphaFoldDB" id="A0A6C7EEJ0"/>
<feature type="transmembrane region" description="Helical" evidence="1">
    <location>
        <begin position="7"/>
        <end position="26"/>
    </location>
</feature>
<sequence>MDEPTNIIRNTGLIGAALGAIIAIVWVAFGGLAVLLVLGLALAGWLVGMIFQRPDFVIGLLQRLQQR</sequence>
<organism evidence="2 3">
    <name type="scientific">Ilumatobacter coccineus (strain NBRC 103263 / KCTC 29153 / YM16-304)</name>
    <dbReference type="NCBI Taxonomy" id="1313172"/>
    <lineage>
        <taxon>Bacteria</taxon>
        <taxon>Bacillati</taxon>
        <taxon>Actinomycetota</taxon>
        <taxon>Acidimicrobiia</taxon>
        <taxon>Acidimicrobiales</taxon>
        <taxon>Ilumatobacteraceae</taxon>
        <taxon>Ilumatobacter</taxon>
    </lineage>
</organism>
<dbReference type="KEGG" id="aym:YM304_32750"/>
<evidence type="ECO:0008006" key="4">
    <source>
        <dbReference type="Google" id="ProtNLM"/>
    </source>
</evidence>
<keyword evidence="1" id="KW-0812">Transmembrane</keyword>
<gene>
    <name evidence="2" type="ORF">YM304_32750</name>
</gene>
<dbReference type="EMBL" id="AP012057">
    <property type="protein sequence ID" value="BAN03589.1"/>
    <property type="molecule type" value="Genomic_DNA"/>
</dbReference>
<proteinExistence type="predicted"/>
<dbReference type="Proteomes" id="UP000011863">
    <property type="component" value="Chromosome"/>
</dbReference>
<evidence type="ECO:0000256" key="1">
    <source>
        <dbReference type="SAM" id="Phobius"/>
    </source>
</evidence>